<organism evidence="1 2">
    <name type="scientific">Medicago truncatula</name>
    <name type="common">Barrel medic</name>
    <name type="synonym">Medicago tribuloides</name>
    <dbReference type="NCBI Taxonomy" id="3880"/>
    <lineage>
        <taxon>Eukaryota</taxon>
        <taxon>Viridiplantae</taxon>
        <taxon>Streptophyta</taxon>
        <taxon>Embryophyta</taxon>
        <taxon>Tracheophyta</taxon>
        <taxon>Spermatophyta</taxon>
        <taxon>Magnoliopsida</taxon>
        <taxon>eudicotyledons</taxon>
        <taxon>Gunneridae</taxon>
        <taxon>Pentapetalae</taxon>
        <taxon>rosids</taxon>
        <taxon>fabids</taxon>
        <taxon>Fabales</taxon>
        <taxon>Fabaceae</taxon>
        <taxon>Papilionoideae</taxon>
        <taxon>50 kb inversion clade</taxon>
        <taxon>NPAAA clade</taxon>
        <taxon>Hologalegina</taxon>
        <taxon>IRL clade</taxon>
        <taxon>Trifolieae</taxon>
        <taxon>Medicago</taxon>
    </lineage>
</organism>
<protein>
    <submittedName>
        <fullName evidence="1">Uncharacterized protein</fullName>
    </submittedName>
</protein>
<dbReference type="EMBL" id="PSQE01000007">
    <property type="protein sequence ID" value="RHN45025.1"/>
    <property type="molecule type" value="Genomic_DNA"/>
</dbReference>
<evidence type="ECO:0000313" key="2">
    <source>
        <dbReference type="Proteomes" id="UP000265566"/>
    </source>
</evidence>
<gene>
    <name evidence="1" type="ORF">MtrunA17_Chr7g0225781</name>
</gene>
<dbReference type="AlphaFoldDB" id="A0A396H1M3"/>
<name>A0A396H1M3_MEDTR</name>
<dbReference type="Proteomes" id="UP000265566">
    <property type="component" value="Chromosome 7"/>
</dbReference>
<proteinExistence type="predicted"/>
<evidence type="ECO:0000313" key="1">
    <source>
        <dbReference type="EMBL" id="RHN45025.1"/>
    </source>
</evidence>
<sequence length="43" mass="4576">MADGSARLGHGGRVVLGRDDTLLFSIPSFLLPRTQRLAPLAVT</sequence>
<accession>A0A396H1M3</accession>
<dbReference type="Gramene" id="rna39220">
    <property type="protein sequence ID" value="RHN45025.1"/>
    <property type="gene ID" value="gene39220"/>
</dbReference>
<comment type="caution">
    <text evidence="1">The sequence shown here is derived from an EMBL/GenBank/DDBJ whole genome shotgun (WGS) entry which is preliminary data.</text>
</comment>
<reference evidence="2" key="1">
    <citation type="journal article" date="2018" name="Nat. Plants">
        <title>Whole-genome landscape of Medicago truncatula symbiotic genes.</title>
        <authorList>
            <person name="Pecrix Y."/>
            <person name="Staton S.E."/>
            <person name="Sallet E."/>
            <person name="Lelandais-Briere C."/>
            <person name="Moreau S."/>
            <person name="Carrere S."/>
            <person name="Blein T."/>
            <person name="Jardinaud M.F."/>
            <person name="Latrasse D."/>
            <person name="Zouine M."/>
            <person name="Zahm M."/>
            <person name="Kreplak J."/>
            <person name="Mayjonade B."/>
            <person name="Satge C."/>
            <person name="Perez M."/>
            <person name="Cauet S."/>
            <person name="Marande W."/>
            <person name="Chantry-Darmon C."/>
            <person name="Lopez-Roques C."/>
            <person name="Bouchez O."/>
            <person name="Berard A."/>
            <person name="Debelle F."/>
            <person name="Munos S."/>
            <person name="Bendahmane A."/>
            <person name="Berges H."/>
            <person name="Niebel A."/>
            <person name="Buitink J."/>
            <person name="Frugier F."/>
            <person name="Benhamed M."/>
            <person name="Crespi M."/>
            <person name="Gouzy J."/>
            <person name="Gamas P."/>
        </authorList>
    </citation>
    <scope>NUCLEOTIDE SEQUENCE [LARGE SCALE GENOMIC DNA]</scope>
    <source>
        <strain evidence="2">cv. Jemalong A17</strain>
    </source>
</reference>